<dbReference type="NCBIfam" id="TIGR00726">
    <property type="entry name" value="peptidoglycan editing factor PgeF"/>
    <property type="match status" value="1"/>
</dbReference>
<dbReference type="InterPro" id="IPR011324">
    <property type="entry name" value="Cytotoxic_necrot_fac-like_cat"/>
</dbReference>
<evidence type="ECO:0000256" key="10">
    <source>
        <dbReference type="RuleBase" id="RU361274"/>
    </source>
</evidence>
<evidence type="ECO:0000256" key="1">
    <source>
        <dbReference type="ARBA" id="ARBA00000553"/>
    </source>
</evidence>
<evidence type="ECO:0000256" key="5">
    <source>
        <dbReference type="ARBA" id="ARBA00022801"/>
    </source>
</evidence>
<protein>
    <recommendedName>
        <fullName evidence="10">Purine nucleoside phosphorylase</fullName>
    </recommendedName>
</protein>
<name>A0A4V4HQV8_9HYPH</name>
<comment type="catalytic activity">
    <reaction evidence="8">
        <text>adenosine + phosphate = alpha-D-ribose 1-phosphate + adenine</text>
        <dbReference type="Rhea" id="RHEA:27642"/>
        <dbReference type="ChEBI" id="CHEBI:16335"/>
        <dbReference type="ChEBI" id="CHEBI:16708"/>
        <dbReference type="ChEBI" id="CHEBI:43474"/>
        <dbReference type="ChEBI" id="CHEBI:57720"/>
        <dbReference type="EC" id="2.4.2.1"/>
    </reaction>
    <physiologicalReaction direction="left-to-right" evidence="8">
        <dbReference type="Rhea" id="RHEA:27643"/>
    </physiologicalReaction>
</comment>
<comment type="similarity">
    <text evidence="2 10">Belongs to the purine nucleoside phosphorylase YfiH/LACC1 family.</text>
</comment>
<dbReference type="InterPro" id="IPR003730">
    <property type="entry name" value="Cu_polyphenol_OxRdtase"/>
</dbReference>
<gene>
    <name evidence="11" type="primary">pgeF</name>
    <name evidence="11" type="ORF">FAA86_12530</name>
</gene>
<keyword evidence="4" id="KW-0479">Metal-binding</keyword>
<reference evidence="11 12" key="1">
    <citation type="submission" date="2019-04" db="EMBL/GenBank/DDBJ databases">
        <title>genome sequence of strain W3.</title>
        <authorList>
            <person name="Gao J."/>
            <person name="Sun J."/>
        </authorList>
    </citation>
    <scope>NUCLEOTIDE SEQUENCE [LARGE SCALE GENOMIC DNA]</scope>
    <source>
        <strain evidence="11 12">W3</strain>
    </source>
</reference>
<keyword evidence="5" id="KW-0378">Hydrolase</keyword>
<dbReference type="PANTHER" id="PTHR30616">
    <property type="entry name" value="UNCHARACTERIZED PROTEIN YFIH"/>
    <property type="match status" value="1"/>
</dbReference>
<dbReference type="AlphaFoldDB" id="A0A4V4HQV8"/>
<proteinExistence type="inferred from homology"/>
<dbReference type="GO" id="GO:0016787">
    <property type="term" value="F:hydrolase activity"/>
    <property type="evidence" value="ECO:0007669"/>
    <property type="project" value="UniProtKB-KW"/>
</dbReference>
<evidence type="ECO:0000313" key="12">
    <source>
        <dbReference type="Proteomes" id="UP000307378"/>
    </source>
</evidence>
<dbReference type="PANTHER" id="PTHR30616:SF2">
    <property type="entry name" value="PURINE NUCLEOSIDE PHOSPHORYLASE LACC1"/>
    <property type="match status" value="1"/>
</dbReference>
<evidence type="ECO:0000256" key="2">
    <source>
        <dbReference type="ARBA" id="ARBA00007353"/>
    </source>
</evidence>
<dbReference type="Proteomes" id="UP000307378">
    <property type="component" value="Unassembled WGS sequence"/>
</dbReference>
<evidence type="ECO:0000256" key="7">
    <source>
        <dbReference type="ARBA" id="ARBA00047989"/>
    </source>
</evidence>
<evidence type="ECO:0000256" key="9">
    <source>
        <dbReference type="ARBA" id="ARBA00049893"/>
    </source>
</evidence>
<comment type="caution">
    <text evidence="11">The sequence shown here is derived from an EMBL/GenBank/DDBJ whole genome shotgun (WGS) entry which is preliminary data.</text>
</comment>
<dbReference type="Gene3D" id="3.60.140.10">
    <property type="entry name" value="CNF1/YfiH-like putative cysteine hydrolases"/>
    <property type="match status" value="1"/>
</dbReference>
<evidence type="ECO:0000256" key="4">
    <source>
        <dbReference type="ARBA" id="ARBA00022723"/>
    </source>
</evidence>
<comment type="catalytic activity">
    <reaction evidence="9">
        <text>S-methyl-5'-thioadenosine + phosphate = 5-(methylsulfanyl)-alpha-D-ribose 1-phosphate + adenine</text>
        <dbReference type="Rhea" id="RHEA:11852"/>
        <dbReference type="ChEBI" id="CHEBI:16708"/>
        <dbReference type="ChEBI" id="CHEBI:17509"/>
        <dbReference type="ChEBI" id="CHEBI:43474"/>
        <dbReference type="ChEBI" id="CHEBI:58533"/>
        <dbReference type="EC" id="2.4.2.28"/>
    </reaction>
    <physiologicalReaction direction="left-to-right" evidence="9">
        <dbReference type="Rhea" id="RHEA:11853"/>
    </physiologicalReaction>
</comment>
<keyword evidence="6" id="KW-0862">Zinc</keyword>
<dbReference type="CDD" id="cd16833">
    <property type="entry name" value="YfiH"/>
    <property type="match status" value="1"/>
</dbReference>
<evidence type="ECO:0000256" key="8">
    <source>
        <dbReference type="ARBA" id="ARBA00048968"/>
    </source>
</evidence>
<dbReference type="Pfam" id="PF02578">
    <property type="entry name" value="Cu-oxidase_4"/>
    <property type="match status" value="1"/>
</dbReference>
<comment type="catalytic activity">
    <reaction evidence="7">
        <text>adenosine + H2O + H(+) = inosine + NH4(+)</text>
        <dbReference type="Rhea" id="RHEA:24408"/>
        <dbReference type="ChEBI" id="CHEBI:15377"/>
        <dbReference type="ChEBI" id="CHEBI:15378"/>
        <dbReference type="ChEBI" id="CHEBI:16335"/>
        <dbReference type="ChEBI" id="CHEBI:17596"/>
        <dbReference type="ChEBI" id="CHEBI:28938"/>
        <dbReference type="EC" id="3.5.4.4"/>
    </reaction>
    <physiologicalReaction direction="left-to-right" evidence="7">
        <dbReference type="Rhea" id="RHEA:24409"/>
    </physiologicalReaction>
</comment>
<dbReference type="GO" id="GO:0017061">
    <property type="term" value="F:S-methyl-5-thioadenosine phosphorylase activity"/>
    <property type="evidence" value="ECO:0007669"/>
    <property type="project" value="UniProtKB-EC"/>
</dbReference>
<dbReference type="InterPro" id="IPR038371">
    <property type="entry name" value="Cu_polyphenol_OxRdtase_sf"/>
</dbReference>
<dbReference type="GO" id="GO:0005507">
    <property type="term" value="F:copper ion binding"/>
    <property type="evidence" value="ECO:0007669"/>
    <property type="project" value="TreeGrafter"/>
</dbReference>
<evidence type="ECO:0000256" key="6">
    <source>
        <dbReference type="ARBA" id="ARBA00022833"/>
    </source>
</evidence>
<keyword evidence="3" id="KW-0808">Transferase</keyword>
<dbReference type="EMBL" id="STGU01000006">
    <property type="protein sequence ID" value="THV35356.1"/>
    <property type="molecule type" value="Genomic_DNA"/>
</dbReference>
<evidence type="ECO:0000313" key="11">
    <source>
        <dbReference type="EMBL" id="THV35356.1"/>
    </source>
</evidence>
<dbReference type="SUPFAM" id="SSF64438">
    <property type="entry name" value="CNF1/YfiH-like putative cysteine hydrolases"/>
    <property type="match status" value="1"/>
</dbReference>
<organism evidence="11 12">
    <name type="scientific">Rhizobium rosettiformans W3</name>
    <dbReference type="NCBI Taxonomy" id="538378"/>
    <lineage>
        <taxon>Bacteria</taxon>
        <taxon>Pseudomonadati</taxon>
        <taxon>Pseudomonadota</taxon>
        <taxon>Alphaproteobacteria</taxon>
        <taxon>Hyphomicrobiales</taxon>
        <taxon>Rhizobiaceae</taxon>
        <taxon>Rhizobium/Agrobacterium group</taxon>
        <taxon>Rhizobium</taxon>
    </lineage>
</organism>
<sequence length="264" mass="28032">MSTADQPRPVTAASLDDMGAAGIRHGFFTRDGGVSEGIYRGLNVGLGSNDDPEKVRENRRRVSAWFGQPLDRLATAHQIHSPDVVVVGADYDGSRPQADAQVTASPGVILGVLTADCGPILFADPHNRVVGAAHAGWKGALGGVLENTIDAMVALGADRNRIHATLGPSISQANYEVGPEFVDRFLAADKRYEAFFTPSAKPGHAMFDLPGLTVMRLSEAGVKADSIGLCTYAAPEAFFSYRRTTHAGEPDYGRQISAIAIKED</sequence>
<accession>A0A4V4HQV8</accession>
<evidence type="ECO:0000256" key="3">
    <source>
        <dbReference type="ARBA" id="ARBA00022679"/>
    </source>
</evidence>
<comment type="catalytic activity">
    <reaction evidence="1">
        <text>inosine + phosphate = alpha-D-ribose 1-phosphate + hypoxanthine</text>
        <dbReference type="Rhea" id="RHEA:27646"/>
        <dbReference type="ChEBI" id="CHEBI:17368"/>
        <dbReference type="ChEBI" id="CHEBI:17596"/>
        <dbReference type="ChEBI" id="CHEBI:43474"/>
        <dbReference type="ChEBI" id="CHEBI:57720"/>
        <dbReference type="EC" id="2.4.2.1"/>
    </reaction>
    <physiologicalReaction direction="left-to-right" evidence="1">
        <dbReference type="Rhea" id="RHEA:27647"/>
    </physiologicalReaction>
</comment>